<feature type="region of interest" description="Disordered" evidence="1">
    <location>
        <begin position="236"/>
        <end position="284"/>
    </location>
</feature>
<organism evidence="2 3">
    <name type="scientific">Goodfellowiella coeruleoviolacea</name>
    <dbReference type="NCBI Taxonomy" id="334858"/>
    <lineage>
        <taxon>Bacteria</taxon>
        <taxon>Bacillati</taxon>
        <taxon>Actinomycetota</taxon>
        <taxon>Actinomycetes</taxon>
        <taxon>Pseudonocardiales</taxon>
        <taxon>Pseudonocardiaceae</taxon>
        <taxon>Goodfellowiella</taxon>
    </lineage>
</organism>
<feature type="compositionally biased region" description="Low complexity" evidence="1">
    <location>
        <begin position="236"/>
        <end position="270"/>
    </location>
</feature>
<dbReference type="RefSeq" id="WP_253765849.1">
    <property type="nucleotide sequence ID" value="NZ_JAMTCK010000001.1"/>
</dbReference>
<name>A0AAE3G7Z5_9PSEU</name>
<comment type="caution">
    <text evidence="2">The sequence shown here is derived from an EMBL/GenBank/DDBJ whole genome shotgun (WGS) entry which is preliminary data.</text>
</comment>
<evidence type="ECO:0000313" key="2">
    <source>
        <dbReference type="EMBL" id="MCP2163322.1"/>
    </source>
</evidence>
<sequence length="624" mass="64731">MTTPTRRTSADIVVRDCTVTVVRRGGWSWGPDPTALVDQVLAALPDLLTERFADQVTEDGPDVEITDPVLVTARLDTRRWSGSGAPPVDIRIDPAPAGGVPAAAPAVPDGDAVSFAESFLPRPAWSPPLVTDLFTDLAERGELDAVLALLPVESLRVYLAALLDVVSTDPAAARSTADWSTPLTRLTAELRRRAEPRHGSTATADQTHHGPQPSTPDGDTAAVVRLARSLLASTATTAPAADATTHPAAGQQSTPDGGEAAPTGATAVPASGPPPPAPAAPAPAAGPLPAPAVGETRVWSVLPFLIAGPLARVGYLDAIGPALAGLDLADAAPLFATALAYKVLGLTERGWRRTERDSTAAAAFAGLDAPVPEDALVGFARQVRPALPVLDGVLSLALCRGHDPADPLLVTGVADQLLLVDAQGVFPIAWSAGVPGLLPHWRACGRPPVLVCAGPLPSGCLAELAAAGVRFVTDARPLRGDPVTRLPLPTPLWTSSGPRPDLRLAASLPGHAGRLGELVRALVVERRAVPLAADDDLERSLTVAAGLGLGLIAWTLWHDRETPDPVLALARLADLEATVRFERAAVRVRMPLGRRHADLLRAGLLADVRDVVWLGGRSLTFSGG</sequence>
<reference evidence="2" key="1">
    <citation type="submission" date="2022-06" db="EMBL/GenBank/DDBJ databases">
        <title>Genomic Encyclopedia of Archaeal and Bacterial Type Strains, Phase II (KMG-II): from individual species to whole genera.</title>
        <authorList>
            <person name="Goeker M."/>
        </authorList>
    </citation>
    <scope>NUCLEOTIDE SEQUENCE</scope>
    <source>
        <strain evidence="2">DSM 43935</strain>
    </source>
</reference>
<feature type="compositionally biased region" description="Pro residues" evidence="1">
    <location>
        <begin position="271"/>
        <end position="284"/>
    </location>
</feature>
<feature type="region of interest" description="Disordered" evidence="1">
    <location>
        <begin position="191"/>
        <end position="219"/>
    </location>
</feature>
<accession>A0AAE3G7Z5</accession>
<gene>
    <name evidence="2" type="ORF">LX83_000162</name>
</gene>
<dbReference type="Proteomes" id="UP001206128">
    <property type="component" value="Unassembled WGS sequence"/>
</dbReference>
<evidence type="ECO:0000313" key="3">
    <source>
        <dbReference type="Proteomes" id="UP001206128"/>
    </source>
</evidence>
<dbReference type="EMBL" id="JAMTCK010000001">
    <property type="protein sequence ID" value="MCP2163322.1"/>
    <property type="molecule type" value="Genomic_DNA"/>
</dbReference>
<dbReference type="AlphaFoldDB" id="A0AAE3G7Z5"/>
<proteinExistence type="predicted"/>
<protein>
    <submittedName>
        <fullName evidence="2">Uncharacterized protein</fullName>
    </submittedName>
</protein>
<evidence type="ECO:0000256" key="1">
    <source>
        <dbReference type="SAM" id="MobiDB-lite"/>
    </source>
</evidence>
<keyword evidence="3" id="KW-1185">Reference proteome</keyword>